<dbReference type="KEGG" id="tasa:A1Q1_00694"/>
<dbReference type="Proteomes" id="UP000002748">
    <property type="component" value="Unassembled WGS sequence"/>
</dbReference>
<proteinExistence type="predicted"/>
<evidence type="ECO:0000313" key="2">
    <source>
        <dbReference type="EMBL" id="EJT52947.1"/>
    </source>
</evidence>
<protein>
    <submittedName>
        <fullName evidence="2">Uncharacterized protein</fullName>
    </submittedName>
</protein>
<accession>J6FD19</accession>
<dbReference type="EMBL" id="ALBS01000012">
    <property type="protein sequence ID" value="EJT52947.1"/>
    <property type="molecule type" value="Genomic_DNA"/>
</dbReference>
<comment type="caution">
    <text evidence="2">The sequence shown here is derived from an EMBL/GenBank/DDBJ whole genome shotgun (WGS) entry which is preliminary data.</text>
</comment>
<dbReference type="OrthoDB" id="10529437at2759"/>
<feature type="signal peptide" evidence="1">
    <location>
        <begin position="1"/>
        <end position="22"/>
    </location>
</feature>
<dbReference type="AlphaFoldDB" id="J6FD19"/>
<evidence type="ECO:0000313" key="3">
    <source>
        <dbReference type="Proteomes" id="UP000002748"/>
    </source>
</evidence>
<reference evidence="2 3" key="1">
    <citation type="journal article" date="2012" name="Eukaryot. Cell">
        <title>Draft genome sequence of CBS 2479, the standard type strain of Trichosporon asahii.</title>
        <authorList>
            <person name="Yang R.Y."/>
            <person name="Li H.T."/>
            <person name="Zhu H."/>
            <person name="Zhou G.P."/>
            <person name="Wang M."/>
            <person name="Wang L."/>
        </authorList>
    </citation>
    <scope>NUCLEOTIDE SEQUENCE [LARGE SCALE GENOMIC DNA]</scope>
    <source>
        <strain evidence="3">ATCC 90039 / CBS 2479 / JCM 2466 / KCTC 7840 / NCYC 2677 / UAMH 7654</strain>
    </source>
</reference>
<sequence>MFGIVDFTTLTAGAALLAGVAAVPSVPLQPAYKWDMIKPDEAKVKQCLSSADWVMEWSGNPINLGNADPVKEFKDLIGSNQCGSVSCHKGTSESLTHKVAGAEDVVDTSYRIEISEAWFNNQAMKDLMTEVVAQGIEGASQWETKHWEHPKRLDFLNGNFGPAGSGDNKEVTLPGDEFTLTWKDIASCSAFRLKVNYIDTRYCGAWTLGTTLTKAFDFGALAGVTDWSQSAAGIDALKSMVQQKVQGNINITTKMQQPKC</sequence>
<keyword evidence="1" id="KW-0732">Signal</keyword>
<organism evidence="2 3">
    <name type="scientific">Trichosporon asahii var. asahii (strain ATCC 90039 / CBS 2479 / JCM 2466 / KCTC 7840 / NBRC 103889/ NCYC 2677 / UAMH 7654)</name>
    <name type="common">Yeast</name>
    <dbReference type="NCBI Taxonomy" id="1186058"/>
    <lineage>
        <taxon>Eukaryota</taxon>
        <taxon>Fungi</taxon>
        <taxon>Dikarya</taxon>
        <taxon>Basidiomycota</taxon>
        <taxon>Agaricomycotina</taxon>
        <taxon>Tremellomycetes</taxon>
        <taxon>Trichosporonales</taxon>
        <taxon>Trichosporonaceae</taxon>
        <taxon>Trichosporon</taxon>
    </lineage>
</organism>
<dbReference type="VEuPathDB" id="FungiDB:A1Q1_00694"/>
<feature type="chain" id="PRO_5003787653" evidence="1">
    <location>
        <begin position="23"/>
        <end position="260"/>
    </location>
</feature>
<dbReference type="HOGENOM" id="CLU_1070341_0_0_1"/>
<evidence type="ECO:0000256" key="1">
    <source>
        <dbReference type="SAM" id="SignalP"/>
    </source>
</evidence>
<gene>
    <name evidence="2" type="ORF">A1Q1_00694</name>
</gene>
<dbReference type="GeneID" id="25984208"/>
<name>J6FD19_TRIAS</name>
<dbReference type="RefSeq" id="XP_014183908.1">
    <property type="nucleotide sequence ID" value="XM_014328433.1"/>
</dbReference>